<evidence type="ECO:0000313" key="2">
    <source>
        <dbReference type="EMBL" id="MBB3838908.1"/>
    </source>
</evidence>
<evidence type="ECO:0000313" key="3">
    <source>
        <dbReference type="Proteomes" id="UP000541352"/>
    </source>
</evidence>
<accession>A0A7W5ZKB9</accession>
<dbReference type="RefSeq" id="WP_183974703.1">
    <property type="nucleotide sequence ID" value="NZ_JACIBY010000005.1"/>
</dbReference>
<dbReference type="EMBL" id="JACIBY010000005">
    <property type="protein sequence ID" value="MBB3838908.1"/>
    <property type="molecule type" value="Genomic_DNA"/>
</dbReference>
<proteinExistence type="predicted"/>
<evidence type="ECO:0000256" key="1">
    <source>
        <dbReference type="SAM" id="SignalP"/>
    </source>
</evidence>
<gene>
    <name evidence="2" type="ORF">FHS57_002914</name>
</gene>
<name>A0A7W5ZKB9_9BACT</name>
<organism evidence="2 3">
    <name type="scientific">Runella defluvii</name>
    <dbReference type="NCBI Taxonomy" id="370973"/>
    <lineage>
        <taxon>Bacteria</taxon>
        <taxon>Pseudomonadati</taxon>
        <taxon>Bacteroidota</taxon>
        <taxon>Cytophagia</taxon>
        <taxon>Cytophagales</taxon>
        <taxon>Spirosomataceae</taxon>
        <taxon>Runella</taxon>
    </lineage>
</organism>
<feature type="signal peptide" evidence="1">
    <location>
        <begin position="1"/>
        <end position="18"/>
    </location>
</feature>
<protein>
    <submittedName>
        <fullName evidence="2">Uncharacterized protein</fullName>
    </submittedName>
</protein>
<feature type="chain" id="PRO_5030832293" evidence="1">
    <location>
        <begin position="19"/>
        <end position="102"/>
    </location>
</feature>
<sequence>MKKLLFIPLMFGVHVLWAQQLQLKVPSKQLPPIKQATPVPMFRYSSDSTVAYSRVDNMPVLIVQSGDAMPNAMPITPQGEESKYRYRMPNPLKKNVLPQKPK</sequence>
<comment type="caution">
    <text evidence="2">The sequence shown here is derived from an EMBL/GenBank/DDBJ whole genome shotgun (WGS) entry which is preliminary data.</text>
</comment>
<dbReference type="Proteomes" id="UP000541352">
    <property type="component" value="Unassembled WGS sequence"/>
</dbReference>
<reference evidence="2 3" key="1">
    <citation type="submission" date="2020-08" db="EMBL/GenBank/DDBJ databases">
        <title>Genomic Encyclopedia of Type Strains, Phase IV (KMG-IV): sequencing the most valuable type-strain genomes for metagenomic binning, comparative biology and taxonomic classification.</title>
        <authorList>
            <person name="Goeker M."/>
        </authorList>
    </citation>
    <scope>NUCLEOTIDE SEQUENCE [LARGE SCALE GENOMIC DNA]</scope>
    <source>
        <strain evidence="2 3">DSM 17976</strain>
    </source>
</reference>
<dbReference type="AlphaFoldDB" id="A0A7W5ZKB9"/>
<keyword evidence="1" id="KW-0732">Signal</keyword>
<keyword evidence="3" id="KW-1185">Reference proteome</keyword>